<dbReference type="AlphaFoldDB" id="A0A381XI96"/>
<evidence type="ECO:0000313" key="2">
    <source>
        <dbReference type="EMBL" id="SVA64475.1"/>
    </source>
</evidence>
<keyword evidence="1" id="KW-0472">Membrane</keyword>
<name>A0A381XI96_9ZZZZ</name>
<feature type="transmembrane region" description="Helical" evidence="1">
    <location>
        <begin position="5"/>
        <end position="24"/>
    </location>
</feature>
<protein>
    <submittedName>
        <fullName evidence="2">Uncharacterized protein</fullName>
    </submittedName>
</protein>
<organism evidence="2">
    <name type="scientific">marine metagenome</name>
    <dbReference type="NCBI Taxonomy" id="408172"/>
    <lineage>
        <taxon>unclassified sequences</taxon>
        <taxon>metagenomes</taxon>
        <taxon>ecological metagenomes</taxon>
    </lineage>
</organism>
<proteinExistence type="predicted"/>
<reference evidence="2" key="1">
    <citation type="submission" date="2018-05" db="EMBL/GenBank/DDBJ databases">
        <authorList>
            <person name="Lanie J.A."/>
            <person name="Ng W.-L."/>
            <person name="Kazmierczak K.M."/>
            <person name="Andrzejewski T.M."/>
            <person name="Davidsen T.M."/>
            <person name="Wayne K.J."/>
            <person name="Tettelin H."/>
            <person name="Glass J.I."/>
            <person name="Rusch D."/>
            <person name="Podicherti R."/>
            <person name="Tsui H.-C.T."/>
            <person name="Winkler M.E."/>
        </authorList>
    </citation>
    <scope>NUCLEOTIDE SEQUENCE</scope>
</reference>
<sequence length="67" mass="8224">MIRLFIILVFLYIFGMIVYIIYYNRNVIREQWNELKETFSSPNLKKNIVRGLVAILLKFLRKRIFKI</sequence>
<keyword evidence="1" id="KW-0812">Transmembrane</keyword>
<evidence type="ECO:0000256" key="1">
    <source>
        <dbReference type="SAM" id="Phobius"/>
    </source>
</evidence>
<dbReference type="EMBL" id="UINC01015284">
    <property type="protein sequence ID" value="SVA64475.1"/>
    <property type="molecule type" value="Genomic_DNA"/>
</dbReference>
<accession>A0A381XI96</accession>
<gene>
    <name evidence="2" type="ORF">METZ01_LOCUS117329</name>
</gene>
<keyword evidence="1" id="KW-1133">Transmembrane helix</keyword>